<evidence type="ECO:0000313" key="2">
    <source>
        <dbReference type="EMBL" id="CAG4887424.1"/>
    </source>
</evidence>
<organism evidence="2 3">
    <name type="scientific">Paraburkholderia saeva</name>
    <dbReference type="NCBI Taxonomy" id="2777537"/>
    <lineage>
        <taxon>Bacteria</taxon>
        <taxon>Pseudomonadati</taxon>
        <taxon>Pseudomonadota</taxon>
        <taxon>Betaproteobacteria</taxon>
        <taxon>Burkholderiales</taxon>
        <taxon>Burkholderiaceae</taxon>
        <taxon>Paraburkholderia</taxon>
    </lineage>
</organism>
<proteinExistence type="predicted"/>
<keyword evidence="3" id="KW-1185">Reference proteome</keyword>
<evidence type="ECO:0000313" key="3">
    <source>
        <dbReference type="Proteomes" id="UP000789704"/>
    </source>
</evidence>
<feature type="region of interest" description="Disordered" evidence="1">
    <location>
        <begin position="1"/>
        <end position="40"/>
    </location>
</feature>
<evidence type="ECO:0000256" key="1">
    <source>
        <dbReference type="SAM" id="MobiDB-lite"/>
    </source>
</evidence>
<name>A0A9N8RT22_9BURK</name>
<protein>
    <submittedName>
        <fullName evidence="2">Uncharacterized protein</fullName>
    </submittedName>
</protein>
<gene>
    <name evidence="2" type="ORF">LMG31841_00431</name>
</gene>
<accession>A0A9N8RT22</accession>
<dbReference type="Proteomes" id="UP000789704">
    <property type="component" value="Unassembled WGS sequence"/>
</dbReference>
<feature type="compositionally biased region" description="Acidic residues" evidence="1">
    <location>
        <begin position="1"/>
        <end position="11"/>
    </location>
</feature>
<dbReference type="RefSeq" id="WP_228874498.1">
    <property type="nucleotide sequence ID" value="NZ_CAJQYX010000007.1"/>
</dbReference>
<dbReference type="EMBL" id="CAJQZC010000001">
    <property type="protein sequence ID" value="CAG4887424.1"/>
    <property type="molecule type" value="Genomic_DNA"/>
</dbReference>
<dbReference type="AlphaFoldDB" id="A0A9N8RT22"/>
<sequence length="67" mass="7668">MIDDQVDTEEIAENRRLRQAGLEATDDGMPPAPEAKSVTSVQIRYKAPRRWAMRAMQWKEAIGRTHS</sequence>
<comment type="caution">
    <text evidence="2">The sequence shown here is derived from an EMBL/GenBank/DDBJ whole genome shotgun (WGS) entry which is preliminary data.</text>
</comment>
<reference evidence="2" key="1">
    <citation type="submission" date="2021-04" db="EMBL/GenBank/DDBJ databases">
        <authorList>
            <person name="Vanwijnsberghe S."/>
        </authorList>
    </citation>
    <scope>NUCLEOTIDE SEQUENCE</scope>
    <source>
        <strain evidence="2">LMG 31841</strain>
    </source>
</reference>